<dbReference type="InterPro" id="IPR016672">
    <property type="entry name" value="Polyketide_Synth_CurC_prd"/>
</dbReference>
<evidence type="ECO:0000313" key="4">
    <source>
        <dbReference type="Proteomes" id="UP000629619"/>
    </source>
</evidence>
<reference evidence="3" key="1">
    <citation type="submission" date="2021-01" db="EMBL/GenBank/DDBJ databases">
        <title>Whole genome shotgun sequence of Actinoplanes siamensis NBRC 109076.</title>
        <authorList>
            <person name="Komaki H."/>
            <person name="Tamura T."/>
        </authorList>
    </citation>
    <scope>NUCLEOTIDE SEQUENCE</scope>
    <source>
        <strain evidence="3">NBRC 109076</strain>
    </source>
</reference>
<name>A0A919NA23_9ACTN</name>
<organism evidence="3 4">
    <name type="scientific">Actinoplanes siamensis</name>
    <dbReference type="NCBI Taxonomy" id="1223317"/>
    <lineage>
        <taxon>Bacteria</taxon>
        <taxon>Bacillati</taxon>
        <taxon>Actinomycetota</taxon>
        <taxon>Actinomycetes</taxon>
        <taxon>Micromonosporales</taxon>
        <taxon>Micromonosporaceae</taxon>
        <taxon>Actinoplanes</taxon>
    </lineage>
</organism>
<protein>
    <submittedName>
        <fullName evidence="3">Cupin</fullName>
    </submittedName>
</protein>
<dbReference type="Proteomes" id="UP000629619">
    <property type="component" value="Unassembled WGS sequence"/>
</dbReference>
<feature type="compositionally biased region" description="Low complexity" evidence="1">
    <location>
        <begin position="129"/>
        <end position="143"/>
    </location>
</feature>
<sequence length="143" mass="14845">MSGGRRAVRIHVDTVAANRRRGGDIRITLGPANAGATSGFGGRLSLRPGEVVIEHCHPYSEEFLHVVSGTGTIRVDGEEFVLGPGDSLIVPIGSPHRLVNTGTQVLEAVFHLSPLAPRPALGHVDLEPPVDADAPQPAVGGTA</sequence>
<keyword evidence="4" id="KW-1185">Reference proteome</keyword>
<gene>
    <name evidence="3" type="ORF">Asi03nite_46050</name>
</gene>
<dbReference type="Gene3D" id="2.60.120.10">
    <property type="entry name" value="Jelly Rolls"/>
    <property type="match status" value="1"/>
</dbReference>
<dbReference type="EMBL" id="BOMW01000044">
    <property type="protein sequence ID" value="GIF07067.1"/>
    <property type="molecule type" value="Genomic_DNA"/>
</dbReference>
<evidence type="ECO:0000259" key="2">
    <source>
        <dbReference type="Pfam" id="PF07883"/>
    </source>
</evidence>
<feature type="domain" description="Cupin type-2" evidence="2">
    <location>
        <begin position="44"/>
        <end position="109"/>
    </location>
</feature>
<dbReference type="RefSeq" id="WP_239102866.1">
    <property type="nucleotide sequence ID" value="NZ_BOMW01000044.1"/>
</dbReference>
<accession>A0A919NA23</accession>
<comment type="caution">
    <text evidence="3">The sequence shown here is derived from an EMBL/GenBank/DDBJ whole genome shotgun (WGS) entry which is preliminary data.</text>
</comment>
<dbReference type="InterPro" id="IPR052044">
    <property type="entry name" value="PKS_Associated_Protein"/>
</dbReference>
<dbReference type="InterPro" id="IPR013096">
    <property type="entry name" value="Cupin_2"/>
</dbReference>
<dbReference type="Pfam" id="PF07883">
    <property type="entry name" value="Cupin_2"/>
    <property type="match status" value="1"/>
</dbReference>
<dbReference type="InterPro" id="IPR011051">
    <property type="entry name" value="RmlC_Cupin_sf"/>
</dbReference>
<dbReference type="PANTHER" id="PTHR36114:SF1">
    <property type="entry name" value="16.7 KDA PROTEIN IN WHIE LOCUS"/>
    <property type="match status" value="1"/>
</dbReference>
<dbReference type="InterPro" id="IPR014710">
    <property type="entry name" value="RmlC-like_jellyroll"/>
</dbReference>
<proteinExistence type="predicted"/>
<evidence type="ECO:0000256" key="1">
    <source>
        <dbReference type="SAM" id="MobiDB-lite"/>
    </source>
</evidence>
<feature type="region of interest" description="Disordered" evidence="1">
    <location>
        <begin position="123"/>
        <end position="143"/>
    </location>
</feature>
<dbReference type="AlphaFoldDB" id="A0A919NA23"/>
<dbReference type="PANTHER" id="PTHR36114">
    <property type="entry name" value="16.7 KDA PROTEIN IN WHIE LOCUS"/>
    <property type="match status" value="1"/>
</dbReference>
<evidence type="ECO:0000313" key="3">
    <source>
        <dbReference type="EMBL" id="GIF07067.1"/>
    </source>
</evidence>
<dbReference type="PIRSF" id="PIRSF016602">
    <property type="entry name" value="CurC_prd"/>
    <property type="match status" value="1"/>
</dbReference>
<dbReference type="SUPFAM" id="SSF51182">
    <property type="entry name" value="RmlC-like cupins"/>
    <property type="match status" value="1"/>
</dbReference>